<dbReference type="CDD" id="cd06171">
    <property type="entry name" value="Sigma70_r4"/>
    <property type="match status" value="1"/>
</dbReference>
<keyword evidence="5" id="KW-0804">Transcription</keyword>
<dbReference type="InterPro" id="IPR013324">
    <property type="entry name" value="RNA_pol_sigma_r3/r4-like"/>
</dbReference>
<dbReference type="RefSeq" id="WP_121162303.1">
    <property type="nucleotide sequence ID" value="NZ_RBKT01000001.1"/>
</dbReference>
<dbReference type="InterPro" id="IPR039425">
    <property type="entry name" value="RNA_pol_sigma-70-like"/>
</dbReference>
<evidence type="ECO:0000256" key="1">
    <source>
        <dbReference type="ARBA" id="ARBA00010641"/>
    </source>
</evidence>
<dbReference type="Pfam" id="PF08281">
    <property type="entry name" value="Sigma70_r4_2"/>
    <property type="match status" value="1"/>
</dbReference>
<dbReference type="InterPro" id="IPR013325">
    <property type="entry name" value="RNA_pol_sigma_r2"/>
</dbReference>
<dbReference type="PANTHER" id="PTHR43133">
    <property type="entry name" value="RNA POLYMERASE ECF-TYPE SIGMA FACTO"/>
    <property type="match status" value="1"/>
</dbReference>
<dbReference type="Gene3D" id="1.10.1740.10">
    <property type="match status" value="1"/>
</dbReference>
<dbReference type="GO" id="GO:0003677">
    <property type="term" value="F:DNA binding"/>
    <property type="evidence" value="ECO:0007669"/>
    <property type="project" value="UniProtKB-KW"/>
</dbReference>
<dbReference type="SUPFAM" id="SSF88946">
    <property type="entry name" value="Sigma2 domain of RNA polymerase sigma factors"/>
    <property type="match status" value="1"/>
</dbReference>
<dbReference type="InterPro" id="IPR013249">
    <property type="entry name" value="RNA_pol_sigma70_r4_t2"/>
</dbReference>
<name>A0A495JL81_9ACTN</name>
<dbReference type="GO" id="GO:0016987">
    <property type="term" value="F:sigma factor activity"/>
    <property type="evidence" value="ECO:0007669"/>
    <property type="project" value="UniProtKB-KW"/>
</dbReference>
<dbReference type="EMBL" id="RBKT01000001">
    <property type="protein sequence ID" value="RKR89104.1"/>
    <property type="molecule type" value="Genomic_DNA"/>
</dbReference>
<evidence type="ECO:0000256" key="2">
    <source>
        <dbReference type="ARBA" id="ARBA00023015"/>
    </source>
</evidence>
<protein>
    <submittedName>
        <fullName evidence="8">RNA polymerase sigma-70 factor (Sigma-E family)</fullName>
    </submittedName>
</protein>
<keyword evidence="3" id="KW-0731">Sigma factor</keyword>
<comment type="caution">
    <text evidence="8">The sequence shown here is derived from an EMBL/GenBank/DDBJ whole genome shotgun (WGS) entry which is preliminary data.</text>
</comment>
<dbReference type="AlphaFoldDB" id="A0A495JL81"/>
<dbReference type="Proteomes" id="UP000277671">
    <property type="component" value="Unassembled WGS sequence"/>
</dbReference>
<keyword evidence="4" id="KW-0238">DNA-binding</keyword>
<comment type="similarity">
    <text evidence="1">Belongs to the sigma-70 factor family. ECF subfamily.</text>
</comment>
<dbReference type="Pfam" id="PF04542">
    <property type="entry name" value="Sigma70_r2"/>
    <property type="match status" value="1"/>
</dbReference>
<keyword evidence="9" id="KW-1185">Reference proteome</keyword>
<dbReference type="InterPro" id="IPR036388">
    <property type="entry name" value="WH-like_DNA-bd_sf"/>
</dbReference>
<dbReference type="OrthoDB" id="3692620at2"/>
<evidence type="ECO:0000313" key="8">
    <source>
        <dbReference type="EMBL" id="RKR89104.1"/>
    </source>
</evidence>
<evidence type="ECO:0000259" key="7">
    <source>
        <dbReference type="Pfam" id="PF08281"/>
    </source>
</evidence>
<dbReference type="InterPro" id="IPR014325">
    <property type="entry name" value="RNA_pol_sigma-E_actinobac"/>
</dbReference>
<evidence type="ECO:0000256" key="5">
    <source>
        <dbReference type="ARBA" id="ARBA00023163"/>
    </source>
</evidence>
<dbReference type="InterPro" id="IPR014284">
    <property type="entry name" value="RNA_pol_sigma-70_dom"/>
</dbReference>
<evidence type="ECO:0000256" key="3">
    <source>
        <dbReference type="ARBA" id="ARBA00023082"/>
    </source>
</evidence>
<proteinExistence type="inferred from homology"/>
<dbReference type="PANTHER" id="PTHR43133:SF50">
    <property type="entry name" value="ECF RNA POLYMERASE SIGMA FACTOR SIGM"/>
    <property type="match status" value="1"/>
</dbReference>
<dbReference type="SUPFAM" id="SSF88659">
    <property type="entry name" value="Sigma3 and sigma4 domains of RNA polymerase sigma factors"/>
    <property type="match status" value="1"/>
</dbReference>
<accession>A0A495JL81</accession>
<feature type="domain" description="RNA polymerase sigma-70 region 2" evidence="6">
    <location>
        <begin position="13"/>
        <end position="79"/>
    </location>
</feature>
<dbReference type="NCBIfam" id="TIGR02983">
    <property type="entry name" value="SigE-fam_strep"/>
    <property type="match status" value="1"/>
</dbReference>
<gene>
    <name evidence="8" type="ORF">BDK92_3441</name>
</gene>
<sequence length="175" mass="19945">MQSADGQAFEEFVRARSAALVRYGYVLTGNPHDATDLAQEALARLGSTWSRLRRKDDPEGYVRTTMARLHISWWRKHRRERLTGEMPEQAHTEPGFAAADGDGGLWQALALLPRRQRAVLVLRYYEHRSDEEIAEHLGVTRGTVRSQAYRGLSKLRASWHSESTTRQEGMVQSGR</sequence>
<dbReference type="Gene3D" id="1.10.10.10">
    <property type="entry name" value="Winged helix-like DNA-binding domain superfamily/Winged helix DNA-binding domain"/>
    <property type="match status" value="1"/>
</dbReference>
<organism evidence="8 9">
    <name type="scientific">Micromonospora pisi</name>
    <dbReference type="NCBI Taxonomy" id="589240"/>
    <lineage>
        <taxon>Bacteria</taxon>
        <taxon>Bacillati</taxon>
        <taxon>Actinomycetota</taxon>
        <taxon>Actinomycetes</taxon>
        <taxon>Micromonosporales</taxon>
        <taxon>Micromonosporaceae</taxon>
        <taxon>Micromonospora</taxon>
    </lineage>
</organism>
<feature type="domain" description="RNA polymerase sigma factor 70 region 4 type 2" evidence="7">
    <location>
        <begin position="105"/>
        <end position="155"/>
    </location>
</feature>
<evidence type="ECO:0000256" key="4">
    <source>
        <dbReference type="ARBA" id="ARBA00023125"/>
    </source>
</evidence>
<evidence type="ECO:0000259" key="6">
    <source>
        <dbReference type="Pfam" id="PF04542"/>
    </source>
</evidence>
<evidence type="ECO:0000313" key="9">
    <source>
        <dbReference type="Proteomes" id="UP000277671"/>
    </source>
</evidence>
<dbReference type="InterPro" id="IPR007627">
    <property type="entry name" value="RNA_pol_sigma70_r2"/>
</dbReference>
<dbReference type="NCBIfam" id="TIGR02937">
    <property type="entry name" value="sigma70-ECF"/>
    <property type="match status" value="1"/>
</dbReference>
<reference evidence="8 9" key="1">
    <citation type="submission" date="2018-10" db="EMBL/GenBank/DDBJ databases">
        <title>Sequencing the genomes of 1000 actinobacteria strains.</title>
        <authorList>
            <person name="Klenk H.-P."/>
        </authorList>
    </citation>
    <scope>NUCLEOTIDE SEQUENCE [LARGE SCALE GENOMIC DNA]</scope>
    <source>
        <strain evidence="8 9">DSM 45175</strain>
    </source>
</reference>
<keyword evidence="2" id="KW-0805">Transcription regulation</keyword>
<dbReference type="GO" id="GO:0006352">
    <property type="term" value="P:DNA-templated transcription initiation"/>
    <property type="evidence" value="ECO:0007669"/>
    <property type="project" value="InterPro"/>
</dbReference>